<evidence type="ECO:0000313" key="1">
    <source>
        <dbReference type="EMBL" id="TBO44971.1"/>
    </source>
</evidence>
<dbReference type="AlphaFoldDB" id="A0A4Q9HHJ2"/>
<gene>
    <name evidence="1" type="ORF">EYS08_01145</name>
</gene>
<evidence type="ECO:0000313" key="2">
    <source>
        <dbReference type="Proteomes" id="UP000291819"/>
    </source>
</evidence>
<sequence>MKKLILILTVCLAFGCKKDLDKTLTKKDWRIESVTVSPAMTIGQKTSTNYMELMGPSSCASTSMISFSKDGTYISGSTGALCDMKSDTSIKTWRRDGDQIFLSYAPKSPMTLKGDRLTQSTSNPGEGGIIYTFVFVYKSK</sequence>
<accession>A0A4Q9HHJ2</accession>
<protein>
    <recommendedName>
        <fullName evidence="3">Lipocalin-like domain-containing protein</fullName>
    </recommendedName>
</protein>
<proteinExistence type="predicted"/>
<keyword evidence="2" id="KW-1185">Reference proteome</keyword>
<dbReference type="PROSITE" id="PS51257">
    <property type="entry name" value="PROKAR_LIPOPROTEIN"/>
    <property type="match status" value="1"/>
</dbReference>
<organism evidence="1 2">
    <name type="scientific">Pedobacter kyonggii</name>
    <dbReference type="NCBI Taxonomy" id="1926871"/>
    <lineage>
        <taxon>Bacteria</taxon>
        <taxon>Pseudomonadati</taxon>
        <taxon>Bacteroidota</taxon>
        <taxon>Sphingobacteriia</taxon>
        <taxon>Sphingobacteriales</taxon>
        <taxon>Sphingobacteriaceae</taxon>
        <taxon>Pedobacter</taxon>
    </lineage>
</organism>
<comment type="caution">
    <text evidence="1">The sequence shown here is derived from an EMBL/GenBank/DDBJ whole genome shotgun (WGS) entry which is preliminary data.</text>
</comment>
<evidence type="ECO:0008006" key="3">
    <source>
        <dbReference type="Google" id="ProtNLM"/>
    </source>
</evidence>
<name>A0A4Q9HHJ2_9SPHI</name>
<dbReference type="EMBL" id="SIXF01000001">
    <property type="protein sequence ID" value="TBO44971.1"/>
    <property type="molecule type" value="Genomic_DNA"/>
</dbReference>
<dbReference type="OrthoDB" id="765844at2"/>
<dbReference type="RefSeq" id="WP_131028032.1">
    <property type="nucleotide sequence ID" value="NZ_SIXF01000001.1"/>
</dbReference>
<dbReference type="Proteomes" id="UP000291819">
    <property type="component" value="Unassembled WGS sequence"/>
</dbReference>
<reference evidence="1 2" key="1">
    <citation type="submission" date="2019-02" db="EMBL/GenBank/DDBJ databases">
        <title>Pedobacter kyonggii whole genome sequence analysis.</title>
        <authorList>
            <person name="Dahal R.H."/>
        </authorList>
    </citation>
    <scope>NUCLEOTIDE SEQUENCE [LARGE SCALE GENOMIC DNA]</scope>
    <source>
        <strain evidence="1 2">K-4-11-1</strain>
    </source>
</reference>